<dbReference type="SUPFAM" id="SSF46689">
    <property type="entry name" value="Homeodomain-like"/>
    <property type="match status" value="1"/>
</dbReference>
<keyword evidence="1" id="KW-0805">Transcription regulation</keyword>
<reference evidence="7" key="1">
    <citation type="journal article" date="2019" name="Int. J. Syst. Evol. Microbiol.">
        <title>The Global Catalogue of Microorganisms (GCM) 10K type strain sequencing project: providing services to taxonomists for standard genome sequencing and annotation.</title>
        <authorList>
            <consortium name="The Broad Institute Genomics Platform"/>
            <consortium name="The Broad Institute Genome Sequencing Center for Infectious Disease"/>
            <person name="Wu L."/>
            <person name="Ma J."/>
        </authorList>
    </citation>
    <scope>NUCLEOTIDE SEQUENCE [LARGE SCALE GENOMIC DNA]</scope>
    <source>
        <strain evidence="7">CGMCC 1.12942</strain>
    </source>
</reference>
<dbReference type="SUPFAM" id="SSF48498">
    <property type="entry name" value="Tetracyclin repressor-like, C-terminal domain"/>
    <property type="match status" value="1"/>
</dbReference>
<dbReference type="PANTHER" id="PTHR30055:SF234">
    <property type="entry name" value="HTH-TYPE TRANSCRIPTIONAL REGULATOR BETI"/>
    <property type="match status" value="1"/>
</dbReference>
<dbReference type="Gene3D" id="1.10.357.10">
    <property type="entry name" value="Tetracycline Repressor, domain 2"/>
    <property type="match status" value="1"/>
</dbReference>
<dbReference type="InterPro" id="IPR009057">
    <property type="entry name" value="Homeodomain-like_sf"/>
</dbReference>
<keyword evidence="3" id="KW-0804">Transcription</keyword>
<dbReference type="PANTHER" id="PTHR30055">
    <property type="entry name" value="HTH-TYPE TRANSCRIPTIONAL REGULATOR RUTR"/>
    <property type="match status" value="1"/>
</dbReference>
<dbReference type="EMBL" id="JBHTBW010000052">
    <property type="protein sequence ID" value="MFC7442516.1"/>
    <property type="molecule type" value="Genomic_DNA"/>
</dbReference>
<feature type="DNA-binding region" description="H-T-H motif" evidence="4">
    <location>
        <begin position="26"/>
        <end position="45"/>
    </location>
</feature>
<protein>
    <submittedName>
        <fullName evidence="6">TetR/AcrR family transcriptional regulator</fullName>
    </submittedName>
</protein>
<dbReference type="RefSeq" id="WP_379866431.1">
    <property type="nucleotide sequence ID" value="NZ_JBHTBW010000052.1"/>
</dbReference>
<evidence type="ECO:0000256" key="1">
    <source>
        <dbReference type="ARBA" id="ARBA00023015"/>
    </source>
</evidence>
<name>A0ABW2RNG7_9BACL</name>
<dbReference type="PRINTS" id="PR00455">
    <property type="entry name" value="HTHTETR"/>
</dbReference>
<dbReference type="Proteomes" id="UP001596500">
    <property type="component" value="Unassembled WGS sequence"/>
</dbReference>
<keyword evidence="2 4" id="KW-0238">DNA-binding</keyword>
<dbReference type="InterPro" id="IPR036271">
    <property type="entry name" value="Tet_transcr_reg_TetR-rel_C_sf"/>
</dbReference>
<dbReference type="PROSITE" id="PS01081">
    <property type="entry name" value="HTH_TETR_1"/>
    <property type="match status" value="1"/>
</dbReference>
<dbReference type="InterPro" id="IPR023772">
    <property type="entry name" value="DNA-bd_HTH_TetR-type_CS"/>
</dbReference>
<feature type="domain" description="HTH tetR-type" evidence="5">
    <location>
        <begin position="3"/>
        <end position="63"/>
    </location>
</feature>
<dbReference type="Gene3D" id="1.10.10.60">
    <property type="entry name" value="Homeodomain-like"/>
    <property type="match status" value="1"/>
</dbReference>
<organism evidence="6 7">
    <name type="scientific">Laceyella putida</name>
    <dbReference type="NCBI Taxonomy" id="110101"/>
    <lineage>
        <taxon>Bacteria</taxon>
        <taxon>Bacillati</taxon>
        <taxon>Bacillota</taxon>
        <taxon>Bacilli</taxon>
        <taxon>Bacillales</taxon>
        <taxon>Thermoactinomycetaceae</taxon>
        <taxon>Laceyella</taxon>
    </lineage>
</organism>
<keyword evidence="7" id="KW-1185">Reference proteome</keyword>
<dbReference type="InterPro" id="IPR001647">
    <property type="entry name" value="HTH_TetR"/>
</dbReference>
<evidence type="ECO:0000256" key="2">
    <source>
        <dbReference type="ARBA" id="ARBA00023125"/>
    </source>
</evidence>
<dbReference type="Pfam" id="PF00440">
    <property type="entry name" value="TetR_N"/>
    <property type="match status" value="1"/>
</dbReference>
<evidence type="ECO:0000313" key="7">
    <source>
        <dbReference type="Proteomes" id="UP001596500"/>
    </source>
</evidence>
<accession>A0ABW2RNG7</accession>
<sequence length="196" mass="23251">MNQSTREKIEKIALRLFAMNGYEATTMNQIAEQVGITKPAIYVYFKGKEELYLAILEKCIIQYRQFMDQIINEAKKLEFQDQLFYIFRQYILFFAKNTEISAFWNRVMLFPPVPLKERIFQDLSQMELGYSSKLRAIFEQGIRAGKIRNTPLEEIDFSFRCVRAGLLMAFLLNPGFEEQKIERVWKDYWFGISVDS</sequence>
<comment type="caution">
    <text evidence="6">The sequence shown here is derived from an EMBL/GenBank/DDBJ whole genome shotgun (WGS) entry which is preliminary data.</text>
</comment>
<evidence type="ECO:0000256" key="4">
    <source>
        <dbReference type="PROSITE-ProRule" id="PRU00335"/>
    </source>
</evidence>
<dbReference type="InterPro" id="IPR050109">
    <property type="entry name" value="HTH-type_TetR-like_transc_reg"/>
</dbReference>
<evidence type="ECO:0000259" key="5">
    <source>
        <dbReference type="PROSITE" id="PS50977"/>
    </source>
</evidence>
<gene>
    <name evidence="6" type="ORF">ACFQNG_15625</name>
</gene>
<evidence type="ECO:0000313" key="6">
    <source>
        <dbReference type="EMBL" id="MFC7442516.1"/>
    </source>
</evidence>
<proteinExistence type="predicted"/>
<dbReference type="PROSITE" id="PS50977">
    <property type="entry name" value="HTH_TETR_2"/>
    <property type="match status" value="1"/>
</dbReference>
<evidence type="ECO:0000256" key="3">
    <source>
        <dbReference type="ARBA" id="ARBA00023163"/>
    </source>
</evidence>